<protein>
    <recommendedName>
        <fullName evidence="4">Peptidylprolyl isomerase</fullName>
    </recommendedName>
</protein>
<comment type="caution">
    <text evidence="2">The sequence shown here is derived from an EMBL/GenBank/DDBJ whole genome shotgun (WGS) entry which is preliminary data.</text>
</comment>
<keyword evidence="3" id="KW-1185">Reference proteome</keyword>
<sequence length="309" mass="30668">MRKFPALILSAGLLLSLAACSTGANAADGCSDITAPGKASESVEVTGDVGGAQTVSFPSPLVADSAELSTVVANDDDEAPVAGFGGIVNVSYSVYDGQTGAAVGSPSTGLIAVSDTLPQGLQDALACSAAGERVALVLPNEDAAKIVSGAPGSIVMVFDVDRTYPNHASGTPQPAQSGFPSVVRDETGRPGITVTSTEAPDAAESALLIEGDGDTVADGDALLVQATSVSYAEPRSTSVNTWEDGSPQLWLASDDTAQTSGSAQPAGIAQFLIGQPVGSQVLVVLPTDDGTSATAWVVDILGVVPPAAG</sequence>
<evidence type="ECO:0008006" key="4">
    <source>
        <dbReference type="Google" id="ProtNLM"/>
    </source>
</evidence>
<gene>
    <name evidence="2" type="ORF">BJ984_002526</name>
</gene>
<dbReference type="AlphaFoldDB" id="A0A852SR09"/>
<evidence type="ECO:0000256" key="1">
    <source>
        <dbReference type="SAM" id="SignalP"/>
    </source>
</evidence>
<dbReference type="Proteomes" id="UP000549913">
    <property type="component" value="Unassembled WGS sequence"/>
</dbReference>
<dbReference type="EMBL" id="JACCBM010000001">
    <property type="protein sequence ID" value="NYD71368.1"/>
    <property type="molecule type" value="Genomic_DNA"/>
</dbReference>
<reference evidence="2 3" key="1">
    <citation type="submission" date="2020-07" db="EMBL/GenBank/DDBJ databases">
        <title>Sequencing the genomes of 1000 actinobacteria strains.</title>
        <authorList>
            <person name="Klenk H.-P."/>
        </authorList>
    </citation>
    <scope>NUCLEOTIDE SEQUENCE [LARGE SCALE GENOMIC DNA]</scope>
    <source>
        <strain evidence="2 3">DSM 26474</strain>
    </source>
</reference>
<organism evidence="2 3">
    <name type="scientific">Herbiconiux flava</name>
    <dbReference type="NCBI Taxonomy" id="881268"/>
    <lineage>
        <taxon>Bacteria</taxon>
        <taxon>Bacillati</taxon>
        <taxon>Actinomycetota</taxon>
        <taxon>Actinomycetes</taxon>
        <taxon>Micrococcales</taxon>
        <taxon>Microbacteriaceae</taxon>
        <taxon>Herbiconiux</taxon>
    </lineage>
</organism>
<feature type="signal peptide" evidence="1">
    <location>
        <begin position="1"/>
        <end position="26"/>
    </location>
</feature>
<proteinExistence type="predicted"/>
<accession>A0A852SR09</accession>
<keyword evidence="1" id="KW-0732">Signal</keyword>
<dbReference type="PROSITE" id="PS51257">
    <property type="entry name" value="PROKAR_LIPOPROTEIN"/>
    <property type="match status" value="1"/>
</dbReference>
<evidence type="ECO:0000313" key="3">
    <source>
        <dbReference type="Proteomes" id="UP000549913"/>
    </source>
</evidence>
<dbReference type="RefSeq" id="WP_179548340.1">
    <property type="nucleotide sequence ID" value="NZ_BSEW01000002.1"/>
</dbReference>
<feature type="chain" id="PRO_5032963816" description="Peptidylprolyl isomerase" evidence="1">
    <location>
        <begin position="27"/>
        <end position="309"/>
    </location>
</feature>
<evidence type="ECO:0000313" key="2">
    <source>
        <dbReference type="EMBL" id="NYD71368.1"/>
    </source>
</evidence>
<name>A0A852SR09_9MICO</name>